<gene>
    <name evidence="2" type="ORF">SDC9_11848</name>
</gene>
<comment type="caution">
    <text evidence="2">The sequence shown here is derived from an EMBL/GenBank/DDBJ whole genome shotgun (WGS) entry which is preliminary data.</text>
</comment>
<keyword evidence="1" id="KW-0472">Membrane</keyword>
<sequence length="93" mass="9374">MKKIVFFLLVIGLGVAFAGTGDAYGAKPVFDKVDAALGDTYIGALLAMGFLWKGIGIYKETGDTNKALPQAGIGLAIGSITALASGIAGAILI</sequence>
<dbReference type="EMBL" id="VSSQ01000031">
    <property type="protein sequence ID" value="MPL66179.1"/>
    <property type="molecule type" value="Genomic_DNA"/>
</dbReference>
<keyword evidence="1" id="KW-0812">Transmembrane</keyword>
<accession>A0A644THH6</accession>
<proteinExistence type="predicted"/>
<evidence type="ECO:0000313" key="2">
    <source>
        <dbReference type="EMBL" id="MPL66179.1"/>
    </source>
</evidence>
<protein>
    <submittedName>
        <fullName evidence="2">Uncharacterized protein</fullName>
    </submittedName>
</protein>
<feature type="transmembrane region" description="Helical" evidence="1">
    <location>
        <begin position="71"/>
        <end position="92"/>
    </location>
</feature>
<name>A0A644THH6_9ZZZZ</name>
<reference evidence="2" key="1">
    <citation type="submission" date="2019-08" db="EMBL/GenBank/DDBJ databases">
        <authorList>
            <person name="Kucharzyk K."/>
            <person name="Murdoch R.W."/>
            <person name="Higgins S."/>
            <person name="Loffler F."/>
        </authorList>
    </citation>
    <scope>NUCLEOTIDE SEQUENCE</scope>
</reference>
<evidence type="ECO:0000256" key="1">
    <source>
        <dbReference type="SAM" id="Phobius"/>
    </source>
</evidence>
<keyword evidence="1" id="KW-1133">Transmembrane helix</keyword>
<organism evidence="2">
    <name type="scientific">bioreactor metagenome</name>
    <dbReference type="NCBI Taxonomy" id="1076179"/>
    <lineage>
        <taxon>unclassified sequences</taxon>
        <taxon>metagenomes</taxon>
        <taxon>ecological metagenomes</taxon>
    </lineage>
</organism>
<feature type="transmembrane region" description="Helical" evidence="1">
    <location>
        <begin position="41"/>
        <end position="59"/>
    </location>
</feature>
<dbReference type="AlphaFoldDB" id="A0A644THH6"/>